<dbReference type="InterPro" id="IPR012908">
    <property type="entry name" value="PGAP1-ab_dom-like"/>
</dbReference>
<protein>
    <recommendedName>
        <fullName evidence="1">GPI inositol-deacylase PGAP1-like alpha/beta domain-containing protein</fullName>
    </recommendedName>
</protein>
<dbReference type="GO" id="GO:0016788">
    <property type="term" value="F:hydrolase activity, acting on ester bonds"/>
    <property type="evidence" value="ECO:0007669"/>
    <property type="project" value="InterPro"/>
</dbReference>
<dbReference type="OrthoDB" id="8871309at2"/>
<accession>A0A1X2ERP6</accession>
<dbReference type="SUPFAM" id="SSF53474">
    <property type="entry name" value="alpha/beta-Hydrolases"/>
    <property type="match status" value="1"/>
</dbReference>
<dbReference type="Gene3D" id="3.40.50.1820">
    <property type="entry name" value="alpha/beta hydrolase"/>
    <property type="match status" value="1"/>
</dbReference>
<evidence type="ECO:0000313" key="3">
    <source>
        <dbReference type="Proteomes" id="UP000193964"/>
    </source>
</evidence>
<sequence>MTLPVEAISPNGKSSEDAVRPRPLILVRGFGGVDVNDERANAYQGFNDGTVYEKKRGDNFIYEGFLLRALKSKQYPYTDATNVIGYYSSDVEAPDDPGGFTEDEVSGTVVIDPQMAERVLAEGTAGTIWIYRYYDLSPRAMERYGKGLARLIRLIKRAAAIKGDTFHGVDIVAHSMGGLVVRKALAELHNEETDSARRLIHRIVTLGTPHRGIAFQRFPGWFLKSLPDAENAADELVAFNPDKTDFLNVEKWFPVERILTVVGTNYRAYGAAASLANRISSLLDEGTLQHNRSDGLVKQAAAQLPGAPRTFIHKCHGGADSLVTSRESYEIAMRFFHGTHRVRLWLDDANIERGRDWFGRSEFYFGVSIKPRGVDFELFHQSAAAENCYGPFHEKDLSDGPPDLAGELTKALSAPGDRTTGWAGPDRLIWEGYIDARVKPDNACQGLVFRLDIYVGERDTRGIGFSDNKVFVKQYYVQVFPNNGVAMFVHTSERFLSAREPYTRDRLDEMAVDDDRAAIVQRARRLPGSRDEWTFRVGEPGFDAGLRIAIEPDLGNAVTTSGRMADAKARR</sequence>
<comment type="caution">
    <text evidence="2">The sequence shown here is derived from an EMBL/GenBank/DDBJ whole genome shotgun (WGS) entry which is preliminary data.</text>
</comment>
<reference evidence="2 3" key="1">
    <citation type="submission" date="2016-01" db="EMBL/GenBank/DDBJ databases">
        <title>The new phylogeny of the genus Mycobacterium.</title>
        <authorList>
            <person name="Tarcisio F."/>
            <person name="Conor M."/>
            <person name="Antonella G."/>
            <person name="Elisabetta G."/>
            <person name="Giulia F.S."/>
            <person name="Sara T."/>
            <person name="Anna F."/>
            <person name="Clotilde B."/>
            <person name="Roberto B."/>
            <person name="Veronica D.S."/>
            <person name="Fabio R."/>
            <person name="Monica P."/>
            <person name="Olivier J."/>
            <person name="Enrico T."/>
            <person name="Nicola S."/>
        </authorList>
    </citation>
    <scope>NUCLEOTIDE SEQUENCE [LARGE SCALE GENOMIC DNA]</scope>
    <source>
        <strain evidence="2 3">ATCC 700010</strain>
    </source>
</reference>
<dbReference type="EMBL" id="LQQA01000035">
    <property type="protein sequence ID" value="ORX08911.1"/>
    <property type="molecule type" value="Genomic_DNA"/>
</dbReference>
<name>A0A1X2ERP6_9MYCO</name>
<feature type="domain" description="GPI inositol-deacylase PGAP1-like alpha/beta" evidence="1">
    <location>
        <begin position="146"/>
        <end position="212"/>
    </location>
</feature>
<dbReference type="RefSeq" id="WP_085150409.1">
    <property type="nucleotide sequence ID" value="NZ_JACKUA010000047.1"/>
</dbReference>
<organism evidence="2 3">
    <name type="scientific">Mycolicibacterium wolinskyi</name>
    <dbReference type="NCBI Taxonomy" id="59750"/>
    <lineage>
        <taxon>Bacteria</taxon>
        <taxon>Bacillati</taxon>
        <taxon>Actinomycetota</taxon>
        <taxon>Actinomycetes</taxon>
        <taxon>Mycobacteriales</taxon>
        <taxon>Mycobacteriaceae</taxon>
        <taxon>Mycolicibacterium</taxon>
    </lineage>
</organism>
<dbReference type="AlphaFoldDB" id="A0A1X2ERP6"/>
<gene>
    <name evidence="2" type="ORF">AWC31_10415</name>
</gene>
<evidence type="ECO:0000313" key="2">
    <source>
        <dbReference type="EMBL" id="ORX08911.1"/>
    </source>
</evidence>
<proteinExistence type="predicted"/>
<evidence type="ECO:0000259" key="1">
    <source>
        <dbReference type="Pfam" id="PF07819"/>
    </source>
</evidence>
<dbReference type="InterPro" id="IPR029058">
    <property type="entry name" value="AB_hydrolase_fold"/>
</dbReference>
<dbReference type="Pfam" id="PF07819">
    <property type="entry name" value="PGAP1"/>
    <property type="match status" value="1"/>
</dbReference>
<dbReference type="Proteomes" id="UP000193964">
    <property type="component" value="Unassembled WGS sequence"/>
</dbReference>